<dbReference type="Proteomes" id="UP000515125">
    <property type="component" value="Unplaced"/>
</dbReference>
<reference evidence="3" key="1">
    <citation type="submission" date="2025-08" db="UniProtKB">
        <authorList>
            <consortium name="RefSeq"/>
        </authorList>
    </citation>
    <scope>IDENTIFICATION</scope>
</reference>
<dbReference type="OrthoDB" id="348451at2759"/>
<evidence type="ECO:0000313" key="3">
    <source>
        <dbReference type="RefSeq" id="XP_026193361.1"/>
    </source>
</evidence>
<sequence>GSSSSGSSSSSTNSSSSSSTNSSSSSSNNAVDQQQQQQQQLLLRETLASGNKRWTVASPSLVYCIINRKAAKHAAIVFDCRAPSCSAGGSRGATQDFHTQNTDASLRNVSHEAAEIRLHYGVSPWRGSSDVARALQDFREAPPLLSLTKQQPRSPVSRSAAANPAARSSGFIWPRMRMQTLKFLRSTSKLQQQQEKEAAGQQQEAQQQHSEDQQGEASSGGSEAKEIETANCEKRQPPPTGTDRVLPQTRSVDASANTASATSCAGKTDSPSASAAAAASCEAALRGDASEEGLLRANSLEVSATECLLALRRVASAQVGKAALCCVVVDAVDRERLASAALHRICSQGSHTTAATPTAANAAADPAASAAGNPPAAAAGATAAAAAATAAAAEEGGGPPYLQQWLRQVCKLKTVVAVGESDQDPLLLQFLRYLQDSNTQCTEAVMGNDTKQHFALFVADARIVYTNQQALRHFGIQEGFTVLEVPFNIEQRHFPYAEAAACIQKAHDDNMPVLVFDACGDVLSPGAAASFLVMCGFGVIKAISHVKRKADYARLDSSVVTELYRLTGGMRQPTERGLSLIDDAGPLLVSSPVRPRYAASWFRGVGKGGEVVRDAAVLGYKNAGL</sequence>
<evidence type="ECO:0000313" key="2">
    <source>
        <dbReference type="Proteomes" id="UP000515125"/>
    </source>
</evidence>
<feature type="compositionally biased region" description="Low complexity" evidence="1">
    <location>
        <begin position="152"/>
        <end position="166"/>
    </location>
</feature>
<feature type="non-terminal residue" evidence="3">
    <location>
        <position position="1"/>
    </location>
</feature>
<organism evidence="2 3">
    <name type="scientific">Cyclospora cayetanensis</name>
    <dbReference type="NCBI Taxonomy" id="88456"/>
    <lineage>
        <taxon>Eukaryota</taxon>
        <taxon>Sar</taxon>
        <taxon>Alveolata</taxon>
        <taxon>Apicomplexa</taxon>
        <taxon>Conoidasida</taxon>
        <taxon>Coccidia</taxon>
        <taxon>Eucoccidiorida</taxon>
        <taxon>Eimeriorina</taxon>
        <taxon>Eimeriidae</taxon>
        <taxon>Cyclospora</taxon>
    </lineage>
</organism>
<protein>
    <submittedName>
        <fullName evidence="3">Maternal protein pumilio-like</fullName>
    </submittedName>
</protein>
<dbReference type="AlphaFoldDB" id="A0A6P6RZJ3"/>
<feature type="region of interest" description="Disordered" evidence="1">
    <location>
        <begin position="144"/>
        <end position="166"/>
    </location>
</feature>
<name>A0A6P6RZJ3_9EIME</name>
<feature type="compositionally biased region" description="Basic and acidic residues" evidence="1">
    <location>
        <begin position="223"/>
        <end position="236"/>
    </location>
</feature>
<gene>
    <name evidence="3" type="primary">LOC113147342</name>
</gene>
<evidence type="ECO:0000256" key="1">
    <source>
        <dbReference type="SAM" id="MobiDB-lite"/>
    </source>
</evidence>
<feature type="region of interest" description="Disordered" evidence="1">
    <location>
        <begin position="1"/>
        <end position="38"/>
    </location>
</feature>
<feature type="region of interest" description="Disordered" evidence="1">
    <location>
        <begin position="187"/>
        <end position="247"/>
    </location>
</feature>
<keyword evidence="2" id="KW-1185">Reference proteome</keyword>
<feature type="compositionally biased region" description="Low complexity" evidence="1">
    <location>
        <begin position="199"/>
        <end position="208"/>
    </location>
</feature>
<accession>A0A6P6RZJ3</accession>
<dbReference type="GeneID" id="113147342"/>
<proteinExistence type="predicted"/>
<dbReference type="RefSeq" id="XP_026193361.1">
    <property type="nucleotide sequence ID" value="XM_026337576.1"/>
</dbReference>